<dbReference type="GO" id="GO:0004252">
    <property type="term" value="F:serine-type endopeptidase activity"/>
    <property type="evidence" value="ECO:0007669"/>
    <property type="project" value="InterPro"/>
</dbReference>
<dbReference type="InterPro" id="IPR035070">
    <property type="entry name" value="Streptogrisin_prodomain"/>
</dbReference>
<name>A0A8H1L6Q2_9ACTN</name>
<accession>A0A8H1L6Q2</accession>
<evidence type="ECO:0000256" key="5">
    <source>
        <dbReference type="ARBA" id="ARBA00022825"/>
    </source>
</evidence>
<dbReference type="EMBL" id="RCIY01000090">
    <property type="protein sequence ID" value="TGG77654.1"/>
    <property type="molecule type" value="Genomic_DNA"/>
</dbReference>
<dbReference type="PIRSF" id="PIRSF001134">
    <property type="entry name" value="Streptogrisin"/>
    <property type="match status" value="1"/>
</dbReference>
<dbReference type="SUPFAM" id="SSF51055">
    <property type="entry name" value="Carbohydrate binding domain"/>
    <property type="match status" value="1"/>
</dbReference>
<dbReference type="SUPFAM" id="SSF50494">
    <property type="entry name" value="Trypsin-like serine proteases"/>
    <property type="match status" value="1"/>
</dbReference>
<dbReference type="CDD" id="cd21112">
    <property type="entry name" value="alphaLP-like"/>
    <property type="match status" value="1"/>
</dbReference>
<evidence type="ECO:0000256" key="3">
    <source>
        <dbReference type="ARBA" id="ARBA00022729"/>
    </source>
</evidence>
<dbReference type="Gene3D" id="3.30.300.50">
    <property type="match status" value="2"/>
</dbReference>
<reference evidence="11 12" key="1">
    <citation type="submission" date="2018-10" db="EMBL/GenBank/DDBJ databases">
        <title>Isolation of pseudouridimycin from Streptomyces albus DSM 40763.</title>
        <authorList>
            <person name="Rosenqvist P."/>
            <person name="Metsae-Ketelae M."/>
            <person name="Virta P."/>
        </authorList>
    </citation>
    <scope>NUCLEOTIDE SEQUENCE [LARGE SCALE GENOMIC DNA]</scope>
    <source>
        <strain evidence="11 12">DSM 40763</strain>
    </source>
</reference>
<keyword evidence="3" id="KW-0732">Signal</keyword>
<feature type="active site" description="Charge relay system" evidence="8">
    <location>
        <position position="251"/>
    </location>
</feature>
<comment type="caution">
    <text evidence="11">The sequence shown here is derived from an EMBL/GenBank/DDBJ whole genome shotgun (WGS) entry which is preliminary data.</text>
</comment>
<evidence type="ECO:0000256" key="4">
    <source>
        <dbReference type="ARBA" id="ARBA00022801"/>
    </source>
</evidence>
<evidence type="ECO:0000313" key="11">
    <source>
        <dbReference type="EMBL" id="TGG77654.1"/>
    </source>
</evidence>
<feature type="disulfide bond" evidence="9">
    <location>
        <begin position="232"/>
        <end position="252"/>
    </location>
</feature>
<gene>
    <name evidence="11" type="ORF">D8771_26620</name>
</gene>
<sequence>MAVPASSGPLPTPPRSASVRRRTVAAAAATVATAGLVLAGLSGSAQAEGETARPSAAAPAPAPGLLKAMSRDLGLTTKQAKTRLANEADAADTVDALRRALGDSYAGAHLSGKTSARLTVATTDERERARITEAGATARVVGRDLGDLDRVLKALDRAAAKSAPEGVRVWYADVERNAVVVETATNAAAHKLLGRAGVGGDEVTLRHTDAKPRTFADLRGGDAYYMNGSGRCSIGFSVKRGTQGGFVTAGHCGTVGTSTSGYNQQAQGTFQGSTFPGRDYAWVATNSNWTPRPTVNGYGRGDVTVAGSTQAPVGASVCRSGSTTGWHCGVVEQHNTSVTYPQGTVSGVTRTTVCAEPGDSGGSFISGDQAQGMTSGGSGNCSSGGTTFFYPVNPALQAYGLTLVTNGGGGPTDPPTDPPEQGTWAVGTQYAVGDQVTYNGATYRCVQAHTAQPGWNPEDAPSLWSRV</sequence>
<dbReference type="GO" id="GO:0030246">
    <property type="term" value="F:carbohydrate binding"/>
    <property type="evidence" value="ECO:0007669"/>
    <property type="project" value="InterPro"/>
</dbReference>
<keyword evidence="6" id="KW-0865">Zymogen</keyword>
<dbReference type="Gene3D" id="2.10.10.20">
    <property type="entry name" value="Carbohydrate-binding module superfamily 5/12"/>
    <property type="match status" value="1"/>
</dbReference>
<dbReference type="InterPro" id="IPR043504">
    <property type="entry name" value="Peptidase_S1_PA_chymotrypsin"/>
</dbReference>
<feature type="active site" description="Charge relay system" evidence="8">
    <location>
        <position position="360"/>
    </location>
</feature>
<keyword evidence="2" id="KW-0645">Protease</keyword>
<dbReference type="GO" id="GO:0004553">
    <property type="term" value="F:hydrolase activity, hydrolyzing O-glycosyl compounds"/>
    <property type="evidence" value="ECO:0007669"/>
    <property type="project" value="InterPro"/>
</dbReference>
<dbReference type="PRINTS" id="PR00861">
    <property type="entry name" value="ALYTICPTASE"/>
</dbReference>
<keyword evidence="5" id="KW-0720">Serine protease</keyword>
<dbReference type="GO" id="GO:0006508">
    <property type="term" value="P:proteolysis"/>
    <property type="evidence" value="ECO:0007669"/>
    <property type="project" value="UniProtKB-KW"/>
</dbReference>
<dbReference type="InterPro" id="IPR004236">
    <property type="entry name" value="Pept_S1_alpha_lytic"/>
</dbReference>
<protein>
    <submittedName>
        <fullName evidence="11">S1 family peptidase</fullName>
    </submittedName>
</protein>
<evidence type="ECO:0000256" key="1">
    <source>
        <dbReference type="ARBA" id="ARBA00007664"/>
    </source>
</evidence>
<evidence type="ECO:0000256" key="8">
    <source>
        <dbReference type="PIRSR" id="PIRSR001134-1"/>
    </source>
</evidence>
<dbReference type="InterPro" id="IPR001316">
    <property type="entry name" value="Pept_S1A_streptogrisin"/>
</dbReference>
<evidence type="ECO:0000313" key="12">
    <source>
        <dbReference type="Proteomes" id="UP000298111"/>
    </source>
</evidence>
<feature type="disulfide bond" evidence="9">
    <location>
        <begin position="318"/>
        <end position="328"/>
    </location>
</feature>
<evidence type="ECO:0000259" key="10">
    <source>
        <dbReference type="SMART" id="SM00495"/>
    </source>
</evidence>
<feature type="domain" description="Chitin-binding type-3" evidence="10">
    <location>
        <begin position="421"/>
        <end position="467"/>
    </location>
</feature>
<evidence type="ECO:0000256" key="7">
    <source>
        <dbReference type="ARBA" id="ARBA00023157"/>
    </source>
</evidence>
<dbReference type="GeneID" id="75182180"/>
<dbReference type="InterPro" id="IPR009003">
    <property type="entry name" value="Peptidase_S1_PA"/>
</dbReference>
<dbReference type="AlphaFoldDB" id="A0A8H1L6Q2"/>
<dbReference type="CDD" id="cd12214">
    <property type="entry name" value="ChiA1_BD"/>
    <property type="match status" value="1"/>
</dbReference>
<feature type="disulfide bond" evidence="9">
    <location>
        <begin position="354"/>
        <end position="381"/>
    </location>
</feature>
<dbReference type="GO" id="GO:0005975">
    <property type="term" value="P:carbohydrate metabolic process"/>
    <property type="evidence" value="ECO:0007669"/>
    <property type="project" value="InterPro"/>
</dbReference>
<dbReference type="SMART" id="SM00495">
    <property type="entry name" value="ChtBD3"/>
    <property type="match status" value="1"/>
</dbReference>
<keyword evidence="7 9" id="KW-1015">Disulfide bond</keyword>
<proteinExistence type="inferred from homology"/>
<dbReference type="Pfam" id="PF02983">
    <property type="entry name" value="Pro_Al_protease"/>
    <property type="match status" value="1"/>
</dbReference>
<dbReference type="GO" id="GO:0005576">
    <property type="term" value="C:extracellular region"/>
    <property type="evidence" value="ECO:0007669"/>
    <property type="project" value="InterPro"/>
</dbReference>
<organism evidence="11 12">
    <name type="scientific">Streptomyces albus</name>
    <dbReference type="NCBI Taxonomy" id="1888"/>
    <lineage>
        <taxon>Bacteria</taxon>
        <taxon>Bacillati</taxon>
        <taxon>Actinomycetota</taxon>
        <taxon>Actinomycetes</taxon>
        <taxon>Kitasatosporales</taxon>
        <taxon>Streptomycetaceae</taxon>
        <taxon>Streptomyces</taxon>
    </lineage>
</organism>
<dbReference type="Gene3D" id="2.40.10.10">
    <property type="entry name" value="Trypsin-like serine proteases"/>
    <property type="match status" value="2"/>
</dbReference>
<dbReference type="Proteomes" id="UP000298111">
    <property type="component" value="Unassembled WGS sequence"/>
</dbReference>
<dbReference type="InterPro" id="IPR003610">
    <property type="entry name" value="CBM5/12"/>
</dbReference>
<feature type="active site" description="Charge relay system" evidence="8">
    <location>
        <position position="279"/>
    </location>
</feature>
<evidence type="ECO:0000256" key="2">
    <source>
        <dbReference type="ARBA" id="ARBA00022670"/>
    </source>
</evidence>
<dbReference type="Pfam" id="PF02839">
    <property type="entry name" value="CBM_5_12"/>
    <property type="match status" value="1"/>
</dbReference>
<dbReference type="RefSeq" id="WP_016472946.1">
    <property type="nucleotide sequence ID" value="NZ_CP103060.1"/>
</dbReference>
<evidence type="ECO:0000256" key="9">
    <source>
        <dbReference type="PIRSR" id="PIRSR001134-2"/>
    </source>
</evidence>
<dbReference type="InterPro" id="IPR036573">
    <property type="entry name" value="CBM_sf_5/12"/>
</dbReference>
<evidence type="ECO:0000256" key="6">
    <source>
        <dbReference type="ARBA" id="ARBA00023145"/>
    </source>
</evidence>
<keyword evidence="4" id="KW-0378">Hydrolase</keyword>
<comment type="similarity">
    <text evidence="1">Belongs to the peptidase S1 family.</text>
</comment>